<feature type="domain" description="Heparinase II/III-like C-terminal" evidence="3">
    <location>
        <begin position="324"/>
        <end position="574"/>
    </location>
</feature>
<evidence type="ECO:0000256" key="2">
    <source>
        <dbReference type="SAM" id="MobiDB-lite"/>
    </source>
</evidence>
<reference evidence="4 5" key="1">
    <citation type="submission" date="2017-09" db="EMBL/GenBank/DDBJ databases">
        <title>Sphingomonas ginsenosidimutans KACC 14949, whole genome shotgun sequence.</title>
        <authorList>
            <person name="Feng G."/>
            <person name="Zhu H."/>
        </authorList>
    </citation>
    <scope>NUCLEOTIDE SEQUENCE [LARGE SCALE GENOMIC DNA]</scope>
    <source>
        <strain evidence="4 5">KACC 14949</strain>
    </source>
</reference>
<dbReference type="InterPro" id="IPR012480">
    <property type="entry name" value="Hepar_II_III_C"/>
</dbReference>
<organism evidence="4 5">
    <name type="scientific">Sphingomonas ginsenosidimutans</name>
    <dbReference type="NCBI Taxonomy" id="862134"/>
    <lineage>
        <taxon>Bacteria</taxon>
        <taxon>Pseudomonadati</taxon>
        <taxon>Pseudomonadota</taxon>
        <taxon>Alphaproteobacteria</taxon>
        <taxon>Sphingomonadales</taxon>
        <taxon>Sphingomonadaceae</taxon>
        <taxon>Sphingomonas</taxon>
    </lineage>
</organism>
<gene>
    <name evidence="4" type="ORF">COA17_09720</name>
</gene>
<feature type="region of interest" description="Disordered" evidence="2">
    <location>
        <begin position="474"/>
        <end position="496"/>
    </location>
</feature>
<proteinExistence type="predicted"/>
<comment type="subcellular location">
    <subcellularLocation>
        <location evidence="1">Cell envelope</location>
    </subcellularLocation>
</comment>
<accession>A0A2A4HXS2</accession>
<dbReference type="Gene3D" id="2.70.98.70">
    <property type="match status" value="1"/>
</dbReference>
<comment type="caution">
    <text evidence="4">The sequence shown here is derived from an EMBL/GenBank/DDBJ whole genome shotgun (WGS) entry which is preliminary data.</text>
</comment>
<keyword evidence="5" id="KW-1185">Reference proteome</keyword>
<dbReference type="Gene3D" id="1.50.10.100">
    <property type="entry name" value="Chondroitin AC/alginate lyase"/>
    <property type="match status" value="1"/>
</dbReference>
<name>A0A2A4HXS2_9SPHN</name>
<dbReference type="GO" id="GO:0030313">
    <property type="term" value="C:cell envelope"/>
    <property type="evidence" value="ECO:0007669"/>
    <property type="project" value="UniProtKB-SubCell"/>
</dbReference>
<dbReference type="Proteomes" id="UP000218784">
    <property type="component" value="Unassembled WGS sequence"/>
</dbReference>
<sequence length="580" mass="61741">MTDDAPDGIEQGKRLIKVEPNAALSLSHRLAHYLERLTWRTPLHDRRLDGRHPVRLVAVPVDPLPGDEDAGHALLDGWMVAGGERRPLADLDIARLTGGAAFVAHVHGFEWLRDLDAVGDRARTVPAAEALAARWLAAHGDHVSDVAWRPDVVARRLIQWSFHAPLLLSSTDLVFRSRILNGIARAARHLDRTADKAPAGAERIIAWAGVVVAGLLIPGGETRLAIGEVGLARALDASITDDGGIVSRSPTALLDAMATIGLLRAAYDARRQSLPLVVQQILSRMTPALLGVAMGDGGLSSWQGGLPVDALRLNDVLMASGAHGRPLRQSRDWGYQRLAAGGCVLVMDAAPPPATPVAGCGSASTLAFELSDGAERLVVGCGGAVLAAARYSPDVALGLRSTAAHSTLVLADSHSTALHPDGTLGRGVAEVELARQESEAGSRIEARHDGYVRRHGLYHRRQLLLTGDGRELRGEDSLLPAPRTGPAWPRRSPRGPTPFSLRFHLGPGVEAVATADGQAAMLRTPAGAFWQLRARGERLVVEDSIWTDPAGRLVPTRQVVIEGQAQAGGAHVSWVMKRAR</sequence>
<dbReference type="EMBL" id="NWVD01000003">
    <property type="protein sequence ID" value="PCG09154.1"/>
    <property type="molecule type" value="Genomic_DNA"/>
</dbReference>
<dbReference type="InterPro" id="IPR008929">
    <property type="entry name" value="Chondroitin_lyas"/>
</dbReference>
<dbReference type="GO" id="GO:0016829">
    <property type="term" value="F:lyase activity"/>
    <property type="evidence" value="ECO:0007669"/>
    <property type="project" value="InterPro"/>
</dbReference>
<evidence type="ECO:0000313" key="4">
    <source>
        <dbReference type="EMBL" id="PCG09154.1"/>
    </source>
</evidence>
<evidence type="ECO:0000259" key="3">
    <source>
        <dbReference type="Pfam" id="PF07940"/>
    </source>
</evidence>
<dbReference type="RefSeq" id="WP_096612021.1">
    <property type="nucleotide sequence ID" value="NZ_NWVD01000003.1"/>
</dbReference>
<dbReference type="AlphaFoldDB" id="A0A2A4HXS2"/>
<evidence type="ECO:0000313" key="5">
    <source>
        <dbReference type="Proteomes" id="UP000218784"/>
    </source>
</evidence>
<protein>
    <submittedName>
        <fullName evidence="4">Heparinase</fullName>
    </submittedName>
</protein>
<evidence type="ECO:0000256" key="1">
    <source>
        <dbReference type="ARBA" id="ARBA00004196"/>
    </source>
</evidence>
<dbReference type="Pfam" id="PF07940">
    <property type="entry name" value="Hepar_II_III_C"/>
    <property type="match status" value="1"/>
</dbReference>